<gene>
    <name evidence="12" type="ORF">OS493_000115</name>
</gene>
<evidence type="ECO:0000256" key="1">
    <source>
        <dbReference type="ARBA" id="ARBA00004604"/>
    </source>
</evidence>
<comment type="similarity">
    <text evidence="5">Belongs to the ROX family. MINA53 subfamily.</text>
</comment>
<evidence type="ECO:0000313" key="13">
    <source>
        <dbReference type="Proteomes" id="UP001163046"/>
    </source>
</evidence>
<name>A0A9X0A718_9CNID</name>
<evidence type="ECO:0000259" key="11">
    <source>
        <dbReference type="PROSITE" id="PS51184"/>
    </source>
</evidence>
<dbReference type="PROSITE" id="PS51184">
    <property type="entry name" value="JMJC"/>
    <property type="match status" value="1"/>
</dbReference>
<dbReference type="PANTHER" id="PTHR13096:SF7">
    <property type="entry name" value="RIBOSOMAL OXYGENASE 2"/>
    <property type="match status" value="1"/>
</dbReference>
<dbReference type="Proteomes" id="UP001163046">
    <property type="component" value="Unassembled WGS sequence"/>
</dbReference>
<dbReference type="EC" id="1.14.11.-" evidence="9"/>
<dbReference type="PANTHER" id="PTHR13096">
    <property type="entry name" value="MINA53 MYC INDUCED NUCLEAR ANTIGEN"/>
    <property type="match status" value="1"/>
</dbReference>
<feature type="compositionally biased region" description="Basic residues" evidence="10">
    <location>
        <begin position="453"/>
        <end position="462"/>
    </location>
</feature>
<keyword evidence="9" id="KW-0804">Transcription</keyword>
<dbReference type="InterPro" id="IPR039994">
    <property type="entry name" value="NO66-like"/>
</dbReference>
<sequence>MKRKNRAASASATSPEGKKKKVVSGKKADASTTASETIDFTSPERVVESLLAVTELKSFFDDNWEKKPHFVKRENGDFYGSLFTKKDLESLLKKEEIQFIEDVSVSRYVEGKTELINEEGSRVNLKHIKANGVAVQFHQPDRFKDDVWKLLESLETYFGNLVAADAYIFQPGSQGLAPQFDEMETFILQVEGKSKWKLYKPLQELPQEASPDLELSDLDEPTHDFDMEPGDLLYFPRGTVYFPVPIEDKDHATYLAVTTFQENTWGNMLTSALSKAVERAMESDVEYRRGLPVNLASFMGSGLLRETETEDPSEQNGDQKSDEEAAAADKEPANPRRDFNGNLLKLVKGLVRHLNPDKAVDDMLRDFFGGRLPPYEKKDAKKGKKKSAAPSDESKIKLLHPDHVRILIGDLSDGVGGNDESDDESQAEEVAEEEDSEEEESEESEKDDEKSSKKGAKKQKAAKKTEKAKETKTKGKKKAESEEDDEDEEEMEEDKEEEEDLDYEEGSGDENEGFDNEEGGDEIVLLLHSYQNNRAMHMMGDKSVSNRNARKYTT</sequence>
<feature type="compositionally biased region" description="Basic and acidic residues" evidence="10">
    <location>
        <begin position="317"/>
        <end position="339"/>
    </location>
</feature>
<comment type="subcellular location">
    <subcellularLocation>
        <location evidence="1">Nucleus</location>
        <location evidence="1">Nucleolus</location>
    </subcellularLocation>
</comment>
<accession>A0A9X0A718</accession>
<feature type="region of interest" description="Disordered" evidence="10">
    <location>
        <begin position="371"/>
        <end position="397"/>
    </location>
</feature>
<dbReference type="Gene3D" id="2.60.120.650">
    <property type="entry name" value="Cupin"/>
    <property type="match status" value="1"/>
</dbReference>
<dbReference type="Gene3D" id="3.90.930.40">
    <property type="match status" value="1"/>
</dbReference>
<dbReference type="GO" id="GO:0005730">
    <property type="term" value="C:nucleolus"/>
    <property type="evidence" value="ECO:0007669"/>
    <property type="project" value="UniProtKB-SubCell"/>
</dbReference>
<evidence type="ECO:0000256" key="9">
    <source>
        <dbReference type="RuleBase" id="RU366061"/>
    </source>
</evidence>
<comment type="caution">
    <text evidence="12">The sequence shown here is derived from an EMBL/GenBank/DDBJ whole genome shotgun (WGS) entry which is preliminary data.</text>
</comment>
<feature type="region of interest" description="Disordered" evidence="10">
    <location>
        <begin position="306"/>
        <end position="340"/>
    </location>
</feature>
<dbReference type="Pfam" id="PF08007">
    <property type="entry name" value="JmjC_2"/>
    <property type="match status" value="1"/>
</dbReference>
<dbReference type="InterPro" id="IPR003347">
    <property type="entry name" value="JmjC_dom"/>
</dbReference>
<feature type="compositionally biased region" description="Acidic residues" evidence="10">
    <location>
        <begin position="481"/>
        <end position="521"/>
    </location>
</feature>
<keyword evidence="9" id="KW-0539">Nucleus</keyword>
<evidence type="ECO:0000256" key="7">
    <source>
        <dbReference type="ARBA" id="ARBA00047687"/>
    </source>
</evidence>
<dbReference type="GO" id="GO:0032453">
    <property type="term" value="F:histone H3K4 demethylase activity"/>
    <property type="evidence" value="ECO:0007669"/>
    <property type="project" value="TreeGrafter"/>
</dbReference>
<keyword evidence="13" id="KW-1185">Reference proteome</keyword>
<feature type="region of interest" description="Disordered" evidence="10">
    <location>
        <begin position="1"/>
        <end position="36"/>
    </location>
</feature>
<keyword evidence="2" id="KW-0690">Ribosome biogenesis</keyword>
<dbReference type="OrthoDB" id="425950at2759"/>
<dbReference type="EMBL" id="MU825396">
    <property type="protein sequence ID" value="KAJ7394313.1"/>
    <property type="molecule type" value="Genomic_DNA"/>
</dbReference>
<organism evidence="12 13">
    <name type="scientific">Desmophyllum pertusum</name>
    <dbReference type="NCBI Taxonomy" id="174260"/>
    <lineage>
        <taxon>Eukaryota</taxon>
        <taxon>Metazoa</taxon>
        <taxon>Cnidaria</taxon>
        <taxon>Anthozoa</taxon>
        <taxon>Hexacorallia</taxon>
        <taxon>Scleractinia</taxon>
        <taxon>Caryophylliina</taxon>
        <taxon>Caryophylliidae</taxon>
        <taxon>Desmophyllum</taxon>
    </lineage>
</organism>
<proteinExistence type="inferred from homology"/>
<keyword evidence="9" id="KW-0223">Dioxygenase</keyword>
<evidence type="ECO:0000256" key="3">
    <source>
        <dbReference type="ARBA" id="ARBA00022723"/>
    </source>
</evidence>
<reference evidence="12" key="1">
    <citation type="submission" date="2023-01" db="EMBL/GenBank/DDBJ databases">
        <title>Genome assembly of the deep-sea coral Lophelia pertusa.</title>
        <authorList>
            <person name="Herrera S."/>
            <person name="Cordes E."/>
        </authorList>
    </citation>
    <scope>NUCLEOTIDE SEQUENCE</scope>
    <source>
        <strain evidence="12">USNM1676648</strain>
        <tissue evidence="12">Polyp</tissue>
    </source>
</reference>
<comment type="function">
    <text evidence="6">Oxygenase that can act as both a histone lysine demethylase and a ribosomal histidine hydroxylase. Is involved in the demethylation of trimethylated 'Lys-9' on histone H3 (H3K9me3), leading to an increase in ribosomal RNA expression. Also catalyzes the hydroxylation of 60S ribosomal protein L27a on 'His-39'. May play an important role in cell growth and survival. May be involved in ribosome biogenesis, most likely during the assembly process of pre-ribosomal particles.</text>
</comment>
<dbReference type="GO" id="GO:0042254">
    <property type="term" value="P:ribosome biogenesis"/>
    <property type="evidence" value="ECO:0007669"/>
    <property type="project" value="UniProtKB-KW"/>
</dbReference>
<keyword evidence="9" id="KW-0805">Transcription regulation</keyword>
<dbReference type="GO" id="GO:0036139">
    <property type="term" value="F:peptidyl-histidine dioxygenase activity"/>
    <property type="evidence" value="ECO:0007669"/>
    <property type="project" value="UniProtKB-EC"/>
</dbReference>
<evidence type="ECO:0000256" key="6">
    <source>
        <dbReference type="ARBA" id="ARBA00046256"/>
    </source>
</evidence>
<evidence type="ECO:0000256" key="5">
    <source>
        <dbReference type="ARBA" id="ARBA00034314"/>
    </source>
</evidence>
<comment type="catalytic activity">
    <reaction evidence="8">
        <text>L-histidyl-[protein] + 2-oxoglutarate + O2 = (3S)-3-hydroxy-L-histidyl-[protein] + succinate + CO2</text>
        <dbReference type="Rhea" id="RHEA:54256"/>
        <dbReference type="Rhea" id="RHEA-COMP:9745"/>
        <dbReference type="Rhea" id="RHEA-COMP:13840"/>
        <dbReference type="ChEBI" id="CHEBI:15379"/>
        <dbReference type="ChEBI" id="CHEBI:16526"/>
        <dbReference type="ChEBI" id="CHEBI:16810"/>
        <dbReference type="ChEBI" id="CHEBI:29979"/>
        <dbReference type="ChEBI" id="CHEBI:30031"/>
        <dbReference type="ChEBI" id="CHEBI:138021"/>
        <dbReference type="EC" id="1.14.11.79"/>
    </reaction>
</comment>
<keyword evidence="3 9" id="KW-0479">Metal-binding</keyword>
<keyword evidence="4 9" id="KW-0408">Iron</keyword>
<dbReference type="AlphaFoldDB" id="A0A9X0A718"/>
<dbReference type="Gene3D" id="1.10.10.1500">
    <property type="entry name" value="JmjC domain-containing ribosomal oxygenase (ROX), dimer domain"/>
    <property type="match status" value="1"/>
</dbReference>
<feature type="domain" description="JmjC" evidence="11">
    <location>
        <begin position="139"/>
        <end position="276"/>
    </location>
</feature>
<evidence type="ECO:0000256" key="8">
    <source>
        <dbReference type="ARBA" id="ARBA00049465"/>
    </source>
</evidence>
<comment type="catalytic activity">
    <reaction evidence="7">
        <text>L-histidyl-[ribosomal protein uL15] + 2-oxoglutarate + O2 = (3S)-3-hydroxy-L-histidyl-[ribosomal protein uL15] + succinate + CO2</text>
        <dbReference type="Rhea" id="RHEA:54024"/>
        <dbReference type="Rhea" id="RHEA-COMP:13760"/>
        <dbReference type="Rhea" id="RHEA-COMP:13761"/>
        <dbReference type="ChEBI" id="CHEBI:15379"/>
        <dbReference type="ChEBI" id="CHEBI:16526"/>
        <dbReference type="ChEBI" id="CHEBI:16810"/>
        <dbReference type="ChEBI" id="CHEBI:29979"/>
        <dbReference type="ChEBI" id="CHEBI:30031"/>
        <dbReference type="ChEBI" id="CHEBI:138021"/>
    </reaction>
</comment>
<evidence type="ECO:0000256" key="2">
    <source>
        <dbReference type="ARBA" id="ARBA00022517"/>
    </source>
</evidence>
<dbReference type="GO" id="GO:0051864">
    <property type="term" value="F:histone H3K36 demethylase activity"/>
    <property type="evidence" value="ECO:0007669"/>
    <property type="project" value="TreeGrafter"/>
</dbReference>
<feature type="compositionally biased region" description="Acidic residues" evidence="10">
    <location>
        <begin position="419"/>
        <end position="446"/>
    </location>
</feature>
<evidence type="ECO:0000256" key="10">
    <source>
        <dbReference type="SAM" id="MobiDB-lite"/>
    </source>
</evidence>
<protein>
    <recommendedName>
        <fullName evidence="9">Bifunctional lysine-specific demethylase and histidyl-hydroxylase</fullName>
        <ecNumber evidence="9">1.14.11.-</ecNumber>
    </recommendedName>
</protein>
<feature type="region of interest" description="Disordered" evidence="10">
    <location>
        <begin position="409"/>
        <end position="522"/>
    </location>
</feature>
<dbReference type="GO" id="GO:0005506">
    <property type="term" value="F:iron ion binding"/>
    <property type="evidence" value="ECO:0007669"/>
    <property type="project" value="UniProtKB-UniRule"/>
</dbReference>
<comment type="cofactor">
    <cofactor evidence="9">
        <name>Fe(2+)</name>
        <dbReference type="ChEBI" id="CHEBI:29033"/>
    </cofactor>
    <text evidence="9">Binds 1 Fe(2+) ion per subunit.</text>
</comment>
<dbReference type="SUPFAM" id="SSF51197">
    <property type="entry name" value="Clavaminate synthase-like"/>
    <property type="match status" value="1"/>
</dbReference>
<feature type="compositionally biased region" description="Basic and acidic residues" evidence="10">
    <location>
        <begin position="463"/>
        <end position="473"/>
    </location>
</feature>
<keyword evidence="9" id="KW-0560">Oxidoreductase</keyword>
<evidence type="ECO:0000313" key="12">
    <source>
        <dbReference type="EMBL" id="KAJ7394313.1"/>
    </source>
</evidence>
<evidence type="ECO:0000256" key="4">
    <source>
        <dbReference type="ARBA" id="ARBA00023004"/>
    </source>
</evidence>